<dbReference type="PRINTS" id="PR00455">
    <property type="entry name" value="HTHTETR"/>
</dbReference>
<evidence type="ECO:0000256" key="2">
    <source>
        <dbReference type="ARBA" id="ARBA00023125"/>
    </source>
</evidence>
<sequence>MTIDAIFEATIQVLLANGLEAITTVQIADRAGVSVGSLYQYFPNKRALLAAVVQRHVGEVVDATIQACRAAHGTDIREMCAAMMSAFVDAKTRRPEVSRALYLPSAAVNADAIVREESIRCAQAVQQMLVTACDASFTQAPLVSRILVGSIVAPTRAAIEAGGDRGDFERLKLHLTALTVGYLREVSAK</sequence>
<reference evidence="6 7" key="1">
    <citation type="submission" date="2023-04" db="EMBL/GenBank/DDBJ databases">
        <title>Luteimonas endophyticus RD2P54.</title>
        <authorList>
            <person name="Sun J.-Q."/>
        </authorList>
    </citation>
    <scope>NUCLEOTIDE SEQUENCE [LARGE SCALE GENOMIC DNA]</scope>
    <source>
        <strain evidence="6 7">RD2P54</strain>
    </source>
</reference>
<dbReference type="SUPFAM" id="SSF46689">
    <property type="entry name" value="Homeodomain-like"/>
    <property type="match status" value="1"/>
</dbReference>
<evidence type="ECO:0000259" key="5">
    <source>
        <dbReference type="PROSITE" id="PS50977"/>
    </source>
</evidence>
<comment type="caution">
    <text evidence="6">The sequence shown here is derived from an EMBL/GenBank/DDBJ whole genome shotgun (WGS) entry which is preliminary data.</text>
</comment>
<keyword evidence="3" id="KW-0804">Transcription</keyword>
<dbReference type="PANTHER" id="PTHR30055">
    <property type="entry name" value="HTH-TYPE TRANSCRIPTIONAL REGULATOR RUTR"/>
    <property type="match status" value="1"/>
</dbReference>
<feature type="DNA-binding region" description="H-T-H motif" evidence="4">
    <location>
        <begin position="23"/>
        <end position="42"/>
    </location>
</feature>
<dbReference type="PANTHER" id="PTHR30055:SF234">
    <property type="entry name" value="HTH-TYPE TRANSCRIPTIONAL REGULATOR BETI"/>
    <property type="match status" value="1"/>
</dbReference>
<dbReference type="InterPro" id="IPR001647">
    <property type="entry name" value="HTH_TetR"/>
</dbReference>
<proteinExistence type="predicted"/>
<dbReference type="Gene3D" id="1.10.357.10">
    <property type="entry name" value="Tetracycline Repressor, domain 2"/>
    <property type="match status" value="1"/>
</dbReference>
<gene>
    <name evidence="6" type="ORF">QFW77_18575</name>
</gene>
<evidence type="ECO:0000313" key="6">
    <source>
        <dbReference type="EMBL" id="MDH5824976.1"/>
    </source>
</evidence>
<dbReference type="Proteomes" id="UP001156940">
    <property type="component" value="Unassembled WGS sequence"/>
</dbReference>
<dbReference type="Pfam" id="PF17918">
    <property type="entry name" value="TetR_C_15"/>
    <property type="match status" value="1"/>
</dbReference>
<evidence type="ECO:0000256" key="4">
    <source>
        <dbReference type="PROSITE-ProRule" id="PRU00335"/>
    </source>
</evidence>
<dbReference type="PROSITE" id="PS01081">
    <property type="entry name" value="HTH_TETR_1"/>
    <property type="match status" value="1"/>
</dbReference>
<evidence type="ECO:0000256" key="3">
    <source>
        <dbReference type="ARBA" id="ARBA00023163"/>
    </source>
</evidence>
<name>A0ABT6JDW2_9GAMM</name>
<dbReference type="InterPro" id="IPR041669">
    <property type="entry name" value="TetR_C_15"/>
</dbReference>
<dbReference type="PROSITE" id="PS50977">
    <property type="entry name" value="HTH_TETR_2"/>
    <property type="match status" value="1"/>
</dbReference>
<evidence type="ECO:0000313" key="7">
    <source>
        <dbReference type="Proteomes" id="UP001156940"/>
    </source>
</evidence>
<dbReference type="RefSeq" id="WP_280576365.1">
    <property type="nucleotide sequence ID" value="NZ_JARXRM010000046.1"/>
</dbReference>
<dbReference type="InterPro" id="IPR050109">
    <property type="entry name" value="HTH-type_TetR-like_transc_reg"/>
</dbReference>
<evidence type="ECO:0000256" key="1">
    <source>
        <dbReference type="ARBA" id="ARBA00023015"/>
    </source>
</evidence>
<keyword evidence="1" id="KW-0805">Transcription regulation</keyword>
<dbReference type="InterPro" id="IPR023772">
    <property type="entry name" value="DNA-bd_HTH_TetR-type_CS"/>
</dbReference>
<feature type="domain" description="HTH tetR-type" evidence="5">
    <location>
        <begin position="1"/>
        <end position="60"/>
    </location>
</feature>
<dbReference type="InterPro" id="IPR009057">
    <property type="entry name" value="Homeodomain-like_sf"/>
</dbReference>
<protein>
    <submittedName>
        <fullName evidence="6">TetR/AcrR family transcriptional regulator</fullName>
    </submittedName>
</protein>
<organism evidence="6 7">
    <name type="scientific">Luteimonas endophytica</name>
    <dbReference type="NCBI Taxonomy" id="3042023"/>
    <lineage>
        <taxon>Bacteria</taxon>
        <taxon>Pseudomonadati</taxon>
        <taxon>Pseudomonadota</taxon>
        <taxon>Gammaproteobacteria</taxon>
        <taxon>Lysobacterales</taxon>
        <taxon>Lysobacteraceae</taxon>
        <taxon>Luteimonas</taxon>
    </lineage>
</organism>
<keyword evidence="2 4" id="KW-0238">DNA-binding</keyword>
<accession>A0ABT6JDW2</accession>
<dbReference type="Pfam" id="PF00440">
    <property type="entry name" value="TetR_N"/>
    <property type="match status" value="1"/>
</dbReference>
<dbReference type="EMBL" id="JARXRM010000046">
    <property type="protein sequence ID" value="MDH5824976.1"/>
    <property type="molecule type" value="Genomic_DNA"/>
</dbReference>
<keyword evidence="7" id="KW-1185">Reference proteome</keyword>